<feature type="signal peptide" evidence="2">
    <location>
        <begin position="1"/>
        <end position="21"/>
    </location>
</feature>
<dbReference type="Proteomes" id="UP001379235">
    <property type="component" value="Unassembled WGS sequence"/>
</dbReference>
<sequence length="174" mass="16839">MNTKILTAAAAVLLSAAPAQANNLGENGAWQFRSGADLANAAAALEVMERKRVGGYSAPSFTTNVARQFNCGVSASALGNSGSQTALANSPTVAGASATSQANASDTGFDGDNTGRTSTAQSNSGAVTSGVNGGTQTAINGSSAPQALNSSQSNGGTQSAGVTGSTACTFGVLN</sequence>
<comment type="caution">
    <text evidence="3">The sequence shown here is derived from an EMBL/GenBank/DDBJ whole genome shotgun (WGS) entry which is preliminary data.</text>
</comment>
<reference evidence="3 4" key="1">
    <citation type="submission" date="2024-03" db="EMBL/GenBank/DDBJ databases">
        <authorList>
            <person name="Jo J.-H."/>
        </authorList>
    </citation>
    <scope>NUCLEOTIDE SEQUENCE [LARGE SCALE GENOMIC DNA]</scope>
    <source>
        <strain evidence="3 4">AS3R-12</strain>
    </source>
</reference>
<feature type="chain" id="PRO_5047496346" evidence="2">
    <location>
        <begin position="22"/>
        <end position="174"/>
    </location>
</feature>
<name>A0ABU8SDZ1_9SPHN</name>
<organism evidence="3 4">
    <name type="scientific">Novosphingobium aquae</name>
    <dbReference type="NCBI Taxonomy" id="3133435"/>
    <lineage>
        <taxon>Bacteria</taxon>
        <taxon>Pseudomonadati</taxon>
        <taxon>Pseudomonadota</taxon>
        <taxon>Alphaproteobacteria</taxon>
        <taxon>Sphingomonadales</taxon>
        <taxon>Sphingomonadaceae</taxon>
        <taxon>Novosphingobium</taxon>
    </lineage>
</organism>
<dbReference type="RefSeq" id="WP_339970140.1">
    <property type="nucleotide sequence ID" value="NZ_JBBHJY010000021.1"/>
</dbReference>
<protein>
    <submittedName>
        <fullName evidence="3">Uncharacterized protein</fullName>
    </submittedName>
</protein>
<evidence type="ECO:0000313" key="4">
    <source>
        <dbReference type="Proteomes" id="UP001379235"/>
    </source>
</evidence>
<proteinExistence type="predicted"/>
<accession>A0ABU8SDZ1</accession>
<keyword evidence="2" id="KW-0732">Signal</keyword>
<gene>
    <name evidence="3" type="ORF">WG900_20050</name>
</gene>
<dbReference type="EMBL" id="JBBHJY010000021">
    <property type="protein sequence ID" value="MEJ6012197.1"/>
    <property type="molecule type" value="Genomic_DNA"/>
</dbReference>
<evidence type="ECO:0000256" key="2">
    <source>
        <dbReference type="SAM" id="SignalP"/>
    </source>
</evidence>
<evidence type="ECO:0000313" key="3">
    <source>
        <dbReference type="EMBL" id="MEJ6012197.1"/>
    </source>
</evidence>
<keyword evidence="4" id="KW-1185">Reference proteome</keyword>
<feature type="region of interest" description="Disordered" evidence="1">
    <location>
        <begin position="98"/>
        <end position="162"/>
    </location>
</feature>
<evidence type="ECO:0000256" key="1">
    <source>
        <dbReference type="SAM" id="MobiDB-lite"/>
    </source>
</evidence>
<feature type="compositionally biased region" description="Polar residues" evidence="1">
    <location>
        <begin position="114"/>
        <end position="162"/>
    </location>
</feature>